<feature type="domain" description="HD" evidence="1">
    <location>
        <begin position="76"/>
        <end position="189"/>
    </location>
</feature>
<accession>A0A1V2H7E9</accession>
<evidence type="ECO:0000313" key="2">
    <source>
        <dbReference type="EMBL" id="ONG57899.1"/>
    </source>
</evidence>
<evidence type="ECO:0000259" key="1">
    <source>
        <dbReference type="Pfam" id="PF01966"/>
    </source>
</evidence>
<reference evidence="2 3" key="1">
    <citation type="submission" date="2016-10" db="EMBL/GenBank/DDBJ databases">
        <title>Draft Genome sequence of Roseomonas sp. strain M3.</title>
        <authorList>
            <person name="Subhash Y."/>
            <person name="Lee S."/>
        </authorList>
    </citation>
    <scope>NUCLEOTIDE SEQUENCE [LARGE SCALE GENOMIC DNA]</scope>
    <source>
        <strain evidence="2 3">M3</strain>
    </source>
</reference>
<comment type="caution">
    <text evidence="2">The sequence shown here is derived from an EMBL/GenBank/DDBJ whole genome shotgun (WGS) entry which is preliminary data.</text>
</comment>
<dbReference type="SUPFAM" id="SSF109604">
    <property type="entry name" value="HD-domain/PDEase-like"/>
    <property type="match status" value="1"/>
</dbReference>
<dbReference type="InterPro" id="IPR006675">
    <property type="entry name" value="HDIG_dom"/>
</dbReference>
<dbReference type="NCBIfam" id="TIGR00277">
    <property type="entry name" value="HDIG"/>
    <property type="match status" value="1"/>
</dbReference>
<dbReference type="Gene3D" id="1.10.3210.10">
    <property type="entry name" value="Hypothetical protein af1432"/>
    <property type="match status" value="1"/>
</dbReference>
<organism evidence="2 3">
    <name type="scientific">Teichococcus deserti</name>
    <dbReference type="NCBI Taxonomy" id="1817963"/>
    <lineage>
        <taxon>Bacteria</taxon>
        <taxon>Pseudomonadati</taxon>
        <taxon>Pseudomonadota</taxon>
        <taxon>Alphaproteobacteria</taxon>
        <taxon>Acetobacterales</taxon>
        <taxon>Roseomonadaceae</taxon>
        <taxon>Roseomonas</taxon>
    </lineage>
</organism>
<keyword evidence="3" id="KW-1185">Reference proteome</keyword>
<name>A0A1V2H7E9_9PROT</name>
<proteinExistence type="predicted"/>
<dbReference type="EMBL" id="MLCO01000024">
    <property type="protein sequence ID" value="ONG57899.1"/>
    <property type="molecule type" value="Genomic_DNA"/>
</dbReference>
<protein>
    <recommendedName>
        <fullName evidence="1">HD domain-containing protein</fullName>
    </recommendedName>
</protein>
<dbReference type="OrthoDB" id="9778453at2"/>
<dbReference type="CDD" id="cd00077">
    <property type="entry name" value="HDc"/>
    <property type="match status" value="1"/>
</dbReference>
<dbReference type="InterPro" id="IPR006674">
    <property type="entry name" value="HD_domain"/>
</dbReference>
<dbReference type="RefSeq" id="WP_076956053.1">
    <property type="nucleotide sequence ID" value="NZ_MLCO01000024.1"/>
</dbReference>
<sequence>MYFLDRRPRRQITQALRDSVLEDLPEITEITHSELRAKCVEAWAYALAESSFERVRDLPGEANPGTFRLRRGSQVEHLRGVTRIALAIADDFAARFPEARIERDLVLAGGLLHDVGKPWEFDPANCARWEADPSRAGLPSLRHPAYGAHICLAVGLPEEVMHIALSHSAEGELLTRSLEGLIVQRADHLWWSIAGGCGLLEESGNAILAERRITPRALASQETQS</sequence>
<evidence type="ECO:0000313" key="3">
    <source>
        <dbReference type="Proteomes" id="UP000188879"/>
    </source>
</evidence>
<gene>
    <name evidence="2" type="ORF">BKE38_03790</name>
</gene>
<dbReference type="AlphaFoldDB" id="A0A1V2H7E9"/>
<dbReference type="Pfam" id="PF01966">
    <property type="entry name" value="HD"/>
    <property type="match status" value="1"/>
</dbReference>
<dbReference type="Proteomes" id="UP000188879">
    <property type="component" value="Unassembled WGS sequence"/>
</dbReference>
<dbReference type="InterPro" id="IPR003607">
    <property type="entry name" value="HD/PDEase_dom"/>
</dbReference>